<keyword evidence="1" id="KW-0472">Membrane</keyword>
<organism evidence="2 3">
    <name type="scientific">Microbispora hainanensis</name>
    <dbReference type="NCBI Taxonomy" id="568844"/>
    <lineage>
        <taxon>Bacteria</taxon>
        <taxon>Bacillati</taxon>
        <taxon>Actinomycetota</taxon>
        <taxon>Actinomycetes</taxon>
        <taxon>Streptosporangiales</taxon>
        <taxon>Streptosporangiaceae</taxon>
        <taxon>Microbispora</taxon>
    </lineage>
</organism>
<accession>A0A544YLF8</accession>
<gene>
    <name evidence="2" type="ORF">FLX08_28680</name>
</gene>
<dbReference type="Proteomes" id="UP000316541">
    <property type="component" value="Unassembled WGS sequence"/>
</dbReference>
<evidence type="ECO:0000313" key="3">
    <source>
        <dbReference type="Proteomes" id="UP000316541"/>
    </source>
</evidence>
<protein>
    <submittedName>
        <fullName evidence="2">Uncharacterized protein</fullName>
    </submittedName>
</protein>
<feature type="transmembrane region" description="Helical" evidence="1">
    <location>
        <begin position="12"/>
        <end position="41"/>
    </location>
</feature>
<evidence type="ECO:0000256" key="1">
    <source>
        <dbReference type="SAM" id="Phobius"/>
    </source>
</evidence>
<sequence>MTFSQGPARRFPYALVKLVVVTLVLGAGIGGCIFLALALMWHSVWGDGIIPVLGDPVPGDP</sequence>
<dbReference type="EMBL" id="VIRM01000044">
    <property type="protein sequence ID" value="TQS17537.1"/>
    <property type="molecule type" value="Genomic_DNA"/>
</dbReference>
<dbReference type="RefSeq" id="WP_142623297.1">
    <property type="nucleotide sequence ID" value="NZ_VIRM01000044.1"/>
</dbReference>
<keyword evidence="1" id="KW-0812">Transmembrane</keyword>
<comment type="caution">
    <text evidence="2">The sequence shown here is derived from an EMBL/GenBank/DDBJ whole genome shotgun (WGS) entry which is preliminary data.</text>
</comment>
<reference evidence="2 3" key="1">
    <citation type="submission" date="2019-07" db="EMBL/GenBank/DDBJ databases">
        <title>Microbispora hainanensis DSM 45428.</title>
        <authorList>
            <person name="Thawai C."/>
        </authorList>
    </citation>
    <scope>NUCLEOTIDE SEQUENCE [LARGE SCALE GENOMIC DNA]</scope>
    <source>
        <strain evidence="2 3">DSM 45428</strain>
    </source>
</reference>
<name>A0A544YLF8_9ACTN</name>
<dbReference type="AlphaFoldDB" id="A0A544YLF8"/>
<evidence type="ECO:0000313" key="2">
    <source>
        <dbReference type="EMBL" id="TQS17537.1"/>
    </source>
</evidence>
<proteinExistence type="predicted"/>
<keyword evidence="1" id="KW-1133">Transmembrane helix</keyword>